<dbReference type="PANTHER" id="PTHR31061">
    <property type="entry name" value="LD22376P"/>
    <property type="match status" value="1"/>
</dbReference>
<dbReference type="InterPro" id="IPR012429">
    <property type="entry name" value="HGSNAT_cat"/>
</dbReference>
<dbReference type="Pfam" id="PF07786">
    <property type="entry name" value="HGSNAT_cat"/>
    <property type="match status" value="1"/>
</dbReference>
<evidence type="ECO:0000313" key="3">
    <source>
        <dbReference type="EMBL" id="AQG81408.1"/>
    </source>
</evidence>
<feature type="transmembrane region" description="Helical" evidence="1">
    <location>
        <begin position="365"/>
        <end position="383"/>
    </location>
</feature>
<evidence type="ECO:0000313" key="4">
    <source>
        <dbReference type="Proteomes" id="UP000187941"/>
    </source>
</evidence>
<feature type="transmembrane region" description="Helical" evidence="1">
    <location>
        <begin position="64"/>
        <end position="82"/>
    </location>
</feature>
<dbReference type="AlphaFoldDB" id="A0A1P9X1D1"/>
<dbReference type="PANTHER" id="PTHR31061:SF24">
    <property type="entry name" value="LD22376P"/>
    <property type="match status" value="1"/>
</dbReference>
<keyword evidence="1" id="KW-1133">Transmembrane helix</keyword>
<accession>A0A1P9X1D1</accession>
<dbReference type="OrthoDB" id="9788724at2"/>
<proteinExistence type="predicted"/>
<feature type="transmembrane region" description="Helical" evidence="1">
    <location>
        <begin position="303"/>
        <end position="325"/>
    </location>
</feature>
<dbReference type="EMBL" id="CP014263">
    <property type="protein sequence ID" value="AQG81408.1"/>
    <property type="molecule type" value="Genomic_DNA"/>
</dbReference>
<feature type="transmembrane region" description="Helical" evidence="1">
    <location>
        <begin position="97"/>
        <end position="115"/>
    </location>
</feature>
<sequence>MQTSFTYQPSSIGTPVASTRLLSLDAFRGITVAGMILVNNPGDWGHIYAPLEHAHWHGWTPTDLIFPFFLFIVGVSITYALGGERERGGGKGVVQKIVKRSITLFLLGLFLNFFPKFDISTVRVMGVLQRIALVYLVCSLIFLRTSPRQQGWLLAILLIGYWLLLTVVPVPGVGYPNLEPESNFAAWVDRTILTPAHVYKPAKVWDPEGLISTIPAIGTGLVGLLTGRWLRSNRDATEKVAWLFAVGCLVTLGGLIWDGFFPINKALWTSSYVLLAGGLAMLGLALCYWFIDVQAGGATGRQRWAMPFVAFGVNAITVFFLSGLIPRIMSLIKVAQPDGSEVNLRDYLYRTFIAPPFTDPKNASLAGALTFVLIWFGILWWMWKKRVIVKV</sequence>
<gene>
    <name evidence="3" type="ORF">AWR27_20050</name>
</gene>
<dbReference type="RefSeq" id="WP_077132869.1">
    <property type="nucleotide sequence ID" value="NZ_CP014263.1"/>
</dbReference>
<evidence type="ECO:0000256" key="1">
    <source>
        <dbReference type="SAM" id="Phobius"/>
    </source>
</evidence>
<feature type="transmembrane region" description="Helical" evidence="1">
    <location>
        <begin position="209"/>
        <end position="230"/>
    </location>
</feature>
<name>A0A1P9X1D1_9BACT</name>
<reference evidence="3 4" key="1">
    <citation type="submission" date="2016-01" db="EMBL/GenBank/DDBJ databases">
        <authorList>
            <person name="Oliw E.H."/>
        </authorList>
    </citation>
    <scope>NUCLEOTIDE SEQUENCE [LARGE SCALE GENOMIC DNA]</scope>
    <source>
        <strain evidence="3 4">DY10</strain>
    </source>
</reference>
<protein>
    <submittedName>
        <fullName evidence="3">N-acetylglucosamine transporter</fullName>
    </submittedName>
</protein>
<dbReference type="STRING" id="1178516.AWR27_20050"/>
<feature type="transmembrane region" description="Helical" evidence="1">
    <location>
        <begin position="242"/>
        <end position="260"/>
    </location>
</feature>
<keyword evidence="4" id="KW-1185">Reference proteome</keyword>
<keyword evidence="1" id="KW-0472">Membrane</keyword>
<feature type="transmembrane region" description="Helical" evidence="1">
    <location>
        <begin position="127"/>
        <end position="145"/>
    </location>
</feature>
<dbReference type="KEGG" id="smon:AWR27_20050"/>
<feature type="domain" description="Heparan-alpha-glucosaminide N-acetyltransferase catalytic" evidence="2">
    <location>
        <begin position="20"/>
        <end position="236"/>
    </location>
</feature>
<dbReference type="Proteomes" id="UP000187941">
    <property type="component" value="Chromosome"/>
</dbReference>
<organism evidence="3 4">
    <name type="scientific">Spirosoma montaniterrae</name>
    <dbReference type="NCBI Taxonomy" id="1178516"/>
    <lineage>
        <taxon>Bacteria</taxon>
        <taxon>Pseudomonadati</taxon>
        <taxon>Bacteroidota</taxon>
        <taxon>Cytophagia</taxon>
        <taxon>Cytophagales</taxon>
        <taxon>Cytophagaceae</taxon>
        <taxon>Spirosoma</taxon>
    </lineage>
</organism>
<feature type="transmembrane region" description="Helical" evidence="1">
    <location>
        <begin position="272"/>
        <end position="291"/>
    </location>
</feature>
<evidence type="ECO:0000259" key="2">
    <source>
        <dbReference type="Pfam" id="PF07786"/>
    </source>
</evidence>
<keyword evidence="1" id="KW-0812">Transmembrane</keyword>
<feature type="transmembrane region" description="Helical" evidence="1">
    <location>
        <begin position="152"/>
        <end position="170"/>
    </location>
</feature>